<dbReference type="EMBL" id="BAABIV010000003">
    <property type="protein sequence ID" value="GAA4977200.1"/>
    <property type="molecule type" value="Genomic_DNA"/>
</dbReference>
<sequence length="89" mass="9836">MSEDLLAGSGPQPRVPGQVRVVSVQGVDAAHLVLTDVDLSDCLFSGAFHLDQIRLEGRISFAGAPTGWHRRGIRPLRFTRRRVLAEEHH</sequence>
<dbReference type="Proteomes" id="UP001500610">
    <property type="component" value="Unassembled WGS sequence"/>
</dbReference>
<protein>
    <submittedName>
        <fullName evidence="1">Uncharacterized protein</fullName>
    </submittedName>
</protein>
<accession>A0ABP9HSU0</accession>
<name>A0ABP9HSU0_9ACTN</name>
<keyword evidence="2" id="KW-1185">Reference proteome</keyword>
<evidence type="ECO:0000313" key="2">
    <source>
        <dbReference type="Proteomes" id="UP001500610"/>
    </source>
</evidence>
<gene>
    <name evidence="1" type="ORF">GCM10023257_13010</name>
</gene>
<proteinExistence type="predicted"/>
<evidence type="ECO:0000313" key="1">
    <source>
        <dbReference type="EMBL" id="GAA4977200.1"/>
    </source>
</evidence>
<organism evidence="1 2">
    <name type="scientific">Streptomyces hyderabadensis</name>
    <dbReference type="NCBI Taxonomy" id="598549"/>
    <lineage>
        <taxon>Bacteria</taxon>
        <taxon>Bacillati</taxon>
        <taxon>Actinomycetota</taxon>
        <taxon>Actinomycetes</taxon>
        <taxon>Kitasatosporales</taxon>
        <taxon>Streptomycetaceae</taxon>
        <taxon>Streptomyces</taxon>
    </lineage>
</organism>
<comment type="caution">
    <text evidence="1">The sequence shown here is derived from an EMBL/GenBank/DDBJ whole genome shotgun (WGS) entry which is preliminary data.</text>
</comment>
<reference evidence="2" key="1">
    <citation type="journal article" date="2019" name="Int. J. Syst. Evol. Microbiol.">
        <title>The Global Catalogue of Microorganisms (GCM) 10K type strain sequencing project: providing services to taxonomists for standard genome sequencing and annotation.</title>
        <authorList>
            <consortium name="The Broad Institute Genomics Platform"/>
            <consortium name="The Broad Institute Genome Sequencing Center for Infectious Disease"/>
            <person name="Wu L."/>
            <person name="Ma J."/>
        </authorList>
    </citation>
    <scope>NUCLEOTIDE SEQUENCE [LARGE SCALE GENOMIC DNA]</scope>
    <source>
        <strain evidence="2">JCM 17657</strain>
    </source>
</reference>